<organism evidence="3">
    <name type="scientific">Solanum lycopersicum</name>
    <name type="common">Tomato</name>
    <name type="synonym">Lycopersicon esculentum</name>
    <dbReference type="NCBI Taxonomy" id="4081"/>
    <lineage>
        <taxon>Eukaryota</taxon>
        <taxon>Viridiplantae</taxon>
        <taxon>Streptophyta</taxon>
        <taxon>Embryophyta</taxon>
        <taxon>Tracheophyta</taxon>
        <taxon>Spermatophyta</taxon>
        <taxon>Magnoliopsida</taxon>
        <taxon>eudicotyledons</taxon>
        <taxon>Gunneridae</taxon>
        <taxon>Pentapetalae</taxon>
        <taxon>asterids</taxon>
        <taxon>lamiids</taxon>
        <taxon>Solanales</taxon>
        <taxon>Solanaceae</taxon>
        <taxon>Solanoideae</taxon>
        <taxon>Solaneae</taxon>
        <taxon>Solanum</taxon>
        <taxon>Solanum subgen. Lycopersicon</taxon>
    </lineage>
</organism>
<evidence type="ECO:0000259" key="2">
    <source>
        <dbReference type="Pfam" id="PF00329"/>
    </source>
</evidence>
<dbReference type="Gramene" id="Solyc01g017460.2.1">
    <property type="protein sequence ID" value="Solyc01g017460.2.1"/>
    <property type="gene ID" value="Solyc01g017460.2"/>
</dbReference>
<feature type="domain" description="NADH:ubiquinone oxidoreductase 30kDa subunit" evidence="2">
    <location>
        <begin position="11"/>
        <end position="75"/>
    </location>
</feature>
<proteinExistence type="inferred from homology"/>
<dbReference type="SUPFAM" id="SSF64484">
    <property type="entry name" value="beta and beta-prime subunits of DNA dependent RNA-polymerase"/>
    <property type="match status" value="1"/>
</dbReference>
<sequence length="142" mass="16454">MRIEDGVAKLEDLCIKVFASRRDTRIPSVFWIWKSIDSQERESYDMLGICYDNRPRLKCILMPESWMDSPYEKSVQEAVDTLLDNGIRGQSMRDGHNKIYKSFSDVIEGKEGRFHETLLGKRVDYSRRSVIVVGPSISSNRC</sequence>
<dbReference type="Pfam" id="PF00329">
    <property type="entry name" value="Complex1_30kDa"/>
    <property type="match status" value="1"/>
</dbReference>
<dbReference type="PaxDb" id="4081-Solyc01g017460.1.1"/>
<dbReference type="PANTHER" id="PTHR10884:SF14">
    <property type="entry name" value="NADH DEHYDROGENASE [UBIQUINONE] IRON-SULFUR PROTEIN 3, MITOCHONDRIAL"/>
    <property type="match status" value="1"/>
</dbReference>
<dbReference type="Gene3D" id="2.40.40.20">
    <property type="match status" value="1"/>
</dbReference>
<reference evidence="3" key="2">
    <citation type="submission" date="2019-01" db="UniProtKB">
        <authorList>
            <consortium name="EnsemblPlants"/>
        </authorList>
    </citation>
    <scope>IDENTIFICATION</scope>
    <source>
        <strain evidence="3">cv. Heinz 1706</strain>
    </source>
</reference>
<dbReference type="SUPFAM" id="SSF143243">
    <property type="entry name" value="Nqo5-like"/>
    <property type="match status" value="1"/>
</dbReference>
<keyword evidence="4" id="KW-1185">Reference proteome</keyword>
<dbReference type="EnsemblPlants" id="Solyc01g017460.2.1">
    <property type="protein sequence ID" value="Solyc01g017460.2.1"/>
    <property type="gene ID" value="Solyc01g017460.2"/>
</dbReference>
<dbReference type="Gene3D" id="3.30.460.80">
    <property type="entry name" value="NADH:ubiquinone oxidoreductase, 30kDa subunit"/>
    <property type="match status" value="1"/>
</dbReference>
<evidence type="ECO:0000313" key="3">
    <source>
        <dbReference type="EnsemblPlants" id="Solyc01g017460.2.1"/>
    </source>
</evidence>
<reference evidence="3" key="1">
    <citation type="journal article" date="2012" name="Nature">
        <title>The tomato genome sequence provides insights into fleshy fruit evolution.</title>
        <authorList>
            <consortium name="Tomato Genome Consortium"/>
        </authorList>
    </citation>
    <scope>NUCLEOTIDE SEQUENCE [LARGE SCALE GENOMIC DNA]</scope>
    <source>
        <strain evidence="3">cv. Heinz 1706</strain>
    </source>
</reference>
<evidence type="ECO:0000313" key="4">
    <source>
        <dbReference type="Proteomes" id="UP000004994"/>
    </source>
</evidence>
<name>A0A3Q7ECE6_SOLLC</name>
<dbReference type="InterPro" id="IPR001268">
    <property type="entry name" value="NADH_UbQ_OxRdtase_30kDa_su"/>
</dbReference>
<protein>
    <recommendedName>
        <fullName evidence="2">NADH:ubiquinone oxidoreductase 30kDa subunit domain-containing protein</fullName>
    </recommendedName>
</protein>
<dbReference type="GO" id="GO:0008137">
    <property type="term" value="F:NADH dehydrogenase (ubiquinone) activity"/>
    <property type="evidence" value="ECO:0007669"/>
    <property type="project" value="InterPro"/>
</dbReference>
<comment type="similarity">
    <text evidence="1">Belongs to the complex I 30 kDa subunit family.</text>
</comment>
<dbReference type="AlphaFoldDB" id="A0A3Q7ECE6"/>
<evidence type="ECO:0000256" key="1">
    <source>
        <dbReference type="ARBA" id="ARBA00007569"/>
    </source>
</evidence>
<dbReference type="InParanoid" id="A0A3Q7ECE6"/>
<dbReference type="Proteomes" id="UP000004994">
    <property type="component" value="Chromosome 1"/>
</dbReference>
<dbReference type="InterPro" id="IPR037232">
    <property type="entry name" value="NADH_quin_OxRdtase_su_C/D-like"/>
</dbReference>
<accession>A0A3Q7ECE6</accession>
<dbReference type="STRING" id="4081.A0A3Q7ECE6"/>
<dbReference type="PANTHER" id="PTHR10884">
    <property type="entry name" value="NADH DEHYDROGENASE UBIQUINONE IRON-SULFUR PROTEIN 3"/>
    <property type="match status" value="1"/>
</dbReference>